<feature type="domain" description="EAL" evidence="4">
    <location>
        <begin position="751"/>
        <end position="1005"/>
    </location>
</feature>
<dbReference type="KEGG" id="dpd:Deipe_3856"/>
<dbReference type="PANTHER" id="PTHR44757">
    <property type="entry name" value="DIGUANYLATE CYCLASE DGCP"/>
    <property type="match status" value="1"/>
</dbReference>
<keyword evidence="2" id="KW-0238">DNA-binding</keyword>
<dbReference type="AlphaFoldDB" id="L0A600"/>
<dbReference type="RefSeq" id="WP_015231178.1">
    <property type="nucleotide sequence ID" value="NC_019789.1"/>
</dbReference>
<dbReference type="FunFam" id="3.20.20.450:FF:000001">
    <property type="entry name" value="Cyclic di-GMP phosphodiesterase yahA"/>
    <property type="match status" value="1"/>
</dbReference>
<proteinExistence type="predicted"/>
<dbReference type="Pfam" id="PF00990">
    <property type="entry name" value="GGDEF"/>
    <property type="match status" value="1"/>
</dbReference>
<dbReference type="InterPro" id="IPR043128">
    <property type="entry name" value="Rev_trsase/Diguanyl_cyclase"/>
</dbReference>
<dbReference type="SUPFAM" id="SSF55073">
    <property type="entry name" value="Nucleotide cyclase"/>
    <property type="match status" value="1"/>
</dbReference>
<dbReference type="InterPro" id="IPR052155">
    <property type="entry name" value="Biofilm_reg_signaling"/>
</dbReference>
<dbReference type="PATRIC" id="fig|937777.3.peg.3868"/>
<dbReference type="InterPro" id="IPR001633">
    <property type="entry name" value="EAL_dom"/>
</dbReference>
<feature type="domain" description="GGDEF" evidence="5">
    <location>
        <begin position="611"/>
        <end position="742"/>
    </location>
</feature>
<protein>
    <submittedName>
        <fullName evidence="6">Diguanylate cyclase (GGDEF) domain-containing protein</fullName>
    </submittedName>
</protein>
<dbReference type="FunFam" id="3.30.70.270:FF:000001">
    <property type="entry name" value="Diguanylate cyclase domain protein"/>
    <property type="match status" value="1"/>
</dbReference>
<dbReference type="EMBL" id="CP003383">
    <property type="protein sequence ID" value="AFZ69276.1"/>
    <property type="molecule type" value="Genomic_DNA"/>
</dbReference>
<dbReference type="Gene3D" id="3.30.70.270">
    <property type="match status" value="1"/>
</dbReference>
<geneLocation type="plasmid" evidence="6 7">
    <name>pDEIPE01</name>
</geneLocation>
<dbReference type="Pfam" id="PF00563">
    <property type="entry name" value="EAL"/>
    <property type="match status" value="1"/>
</dbReference>
<dbReference type="SMART" id="SM00052">
    <property type="entry name" value="EAL"/>
    <property type="match status" value="1"/>
</dbReference>
<dbReference type="NCBIfam" id="TIGR00254">
    <property type="entry name" value="GGDEF"/>
    <property type="match status" value="1"/>
</dbReference>
<dbReference type="InterPro" id="IPR035919">
    <property type="entry name" value="EAL_sf"/>
</dbReference>
<dbReference type="Proteomes" id="UP000010467">
    <property type="component" value="Plasmid pDEIPE01"/>
</dbReference>
<evidence type="ECO:0000259" key="5">
    <source>
        <dbReference type="PROSITE" id="PS50887"/>
    </source>
</evidence>
<evidence type="ECO:0000259" key="4">
    <source>
        <dbReference type="PROSITE" id="PS50883"/>
    </source>
</evidence>
<dbReference type="PANTHER" id="PTHR44757:SF2">
    <property type="entry name" value="BIOFILM ARCHITECTURE MAINTENANCE PROTEIN MBAA"/>
    <property type="match status" value="1"/>
</dbReference>
<evidence type="ECO:0000313" key="6">
    <source>
        <dbReference type="EMBL" id="AFZ69276.1"/>
    </source>
</evidence>
<dbReference type="InterPro" id="IPR000160">
    <property type="entry name" value="GGDEF_dom"/>
</dbReference>
<dbReference type="SMART" id="SM00267">
    <property type="entry name" value="GGDEF"/>
    <property type="match status" value="1"/>
</dbReference>
<dbReference type="CDD" id="cd06267">
    <property type="entry name" value="PBP1_LacI_sugar_binding-like"/>
    <property type="match status" value="1"/>
</dbReference>
<sequence length="1013" mass="113777">MGTQPTSIAIISDFVFYYYPTRLLAGIQSVLKQRGITSTIYQGGELRSEGHLYRKANDIYQLIRREQHQGLILFSQTLSRKDTSDELLQFIEPFADLPMVSIGRSIPGVPSVSIDNTPGMQALMEHLIKERDHRNFAFVRGVVGNLDSDEREWIFKDALAKHQLPFHPGLILNGDYDPQHAYAEVTRFLSSGAQVDVIVSANDEMTEGITRALRERNLRIPEDVAVVGFDDSDDFRSAVPPLTTVRQPFFEQGRAAAEALLALIDHGSTPLEVRLDTQLIIRQSCGTSSRTALKPQHVAPSLDTQGWSHAPREQQQVFESLYQATLDPSKRAEFLLFWKNSITTSLQAHSDVNSWFDILQSVREKLRPTLSGDTRADFDDLHASALSMLYSALKGTLTSRRARESSRAYLISQMSAAPTFEELLKGVDEYLTHYGMQSFALVFYEPFGPTPANAARVVLARGMPSPPAVGMFNPRGMLPDVMRAELARRNLMVAPLYTYDVHYGYVVYERPNQVYFDDETPLRTVINALAHFNERTAVKQYAQKLEHHSDILEQEVKARTRQLEDEILEHQMLARRLDHQANHDPLTGLPNRTFFTERLAYAIRQAEVSGYFTSLLFVDLDDFKGINDTLGHDVGDKVLITVAQRLQGCVRQEDLVARVGGDEFTVILPLSGVGEATAVAQRILSAFAVPFEVGNRQFYLGASIGISVSQEAGLNAGTLQRHADMAMYRAKHRKTGYEVFEPDMNRRTLERLQLASDLRRAVERQELELHYQPQVRLRDGELIGVEALLRWRHPERGMISPAQFIPLAEETGLIVPLGAWVLQEACRQGVEWANQGHASFRIAVNVSALQFERDDFVSTVSASLASTGFASERLELELTESIVMRDVRETTIRMEHLRQLGVSIAVDDFGTGYSSLSYLQRLPLNVLKIDRSFVQNLRDAENALPVVKAIVGLANHLGLSTLAEGVETDSELQLLLDVGCDFAQGYHFARPLPPGEILAFLEQQARKMIERHH</sequence>
<keyword evidence="3" id="KW-0804">Transcription</keyword>
<dbReference type="InterPro" id="IPR046335">
    <property type="entry name" value="LacI/GalR-like_sensor"/>
</dbReference>
<dbReference type="PROSITE" id="PS50883">
    <property type="entry name" value="EAL"/>
    <property type="match status" value="1"/>
</dbReference>
<gene>
    <name evidence="6" type="ordered locus">Deipe_3856</name>
</gene>
<reference evidence="7" key="1">
    <citation type="submission" date="2012-03" db="EMBL/GenBank/DDBJ databases">
        <title>Complete sequence of plasmid 1 of Deinococcus peraridilitoris DSM 19664.</title>
        <authorList>
            <person name="Lucas S."/>
            <person name="Copeland A."/>
            <person name="Lapidus A."/>
            <person name="Glavina del Rio T."/>
            <person name="Dalin E."/>
            <person name="Tice H."/>
            <person name="Bruce D."/>
            <person name="Goodwin L."/>
            <person name="Pitluck S."/>
            <person name="Peters L."/>
            <person name="Mikhailova N."/>
            <person name="Lu M."/>
            <person name="Kyrpides N."/>
            <person name="Mavromatis K."/>
            <person name="Ivanova N."/>
            <person name="Brettin T."/>
            <person name="Detter J.C."/>
            <person name="Han C."/>
            <person name="Larimer F."/>
            <person name="Land M."/>
            <person name="Hauser L."/>
            <person name="Markowitz V."/>
            <person name="Cheng J.-F."/>
            <person name="Hugenholtz P."/>
            <person name="Woyke T."/>
            <person name="Wu D."/>
            <person name="Pukall R."/>
            <person name="Steenblock K."/>
            <person name="Brambilla E."/>
            <person name="Klenk H.-P."/>
            <person name="Eisen J.A."/>
        </authorList>
    </citation>
    <scope>NUCLEOTIDE SEQUENCE [LARGE SCALE GENOMIC DNA]</scope>
    <source>
        <strain evidence="7">DSM 19664 / LMG 22246 / CIP 109416 / KR-200</strain>
        <plasmid evidence="7">Plasmid pDEIPE01</plasmid>
    </source>
</reference>
<keyword evidence="1" id="KW-0805">Transcription regulation</keyword>
<dbReference type="Gene3D" id="3.20.20.450">
    <property type="entry name" value="EAL domain"/>
    <property type="match status" value="1"/>
</dbReference>
<dbReference type="Pfam" id="PF13377">
    <property type="entry name" value="Peripla_BP_3"/>
    <property type="match status" value="1"/>
</dbReference>
<dbReference type="CDD" id="cd01948">
    <property type="entry name" value="EAL"/>
    <property type="match status" value="1"/>
</dbReference>
<dbReference type="InterPro" id="IPR028082">
    <property type="entry name" value="Peripla_BP_I"/>
</dbReference>
<evidence type="ECO:0000313" key="7">
    <source>
        <dbReference type="Proteomes" id="UP000010467"/>
    </source>
</evidence>
<dbReference type="Gene3D" id="3.40.50.2300">
    <property type="match status" value="2"/>
</dbReference>
<keyword evidence="7" id="KW-1185">Reference proteome</keyword>
<accession>L0A600</accession>
<dbReference type="HOGENOM" id="CLU_297313_0_0_0"/>
<dbReference type="OrthoDB" id="9805474at2"/>
<dbReference type="SUPFAM" id="SSF53822">
    <property type="entry name" value="Periplasmic binding protein-like I"/>
    <property type="match status" value="1"/>
</dbReference>
<evidence type="ECO:0000256" key="2">
    <source>
        <dbReference type="ARBA" id="ARBA00023125"/>
    </source>
</evidence>
<dbReference type="InterPro" id="IPR029787">
    <property type="entry name" value="Nucleotide_cyclase"/>
</dbReference>
<dbReference type="GO" id="GO:0003677">
    <property type="term" value="F:DNA binding"/>
    <property type="evidence" value="ECO:0007669"/>
    <property type="project" value="UniProtKB-KW"/>
</dbReference>
<organism evidence="6 7">
    <name type="scientific">Deinococcus peraridilitoris (strain DSM 19664 / LMG 22246 / CIP 109416 / KR-200)</name>
    <dbReference type="NCBI Taxonomy" id="937777"/>
    <lineage>
        <taxon>Bacteria</taxon>
        <taxon>Thermotogati</taxon>
        <taxon>Deinococcota</taxon>
        <taxon>Deinococci</taxon>
        <taxon>Deinococcales</taxon>
        <taxon>Deinococcaceae</taxon>
        <taxon>Deinococcus</taxon>
    </lineage>
</organism>
<keyword evidence="6" id="KW-0614">Plasmid</keyword>
<evidence type="ECO:0000256" key="1">
    <source>
        <dbReference type="ARBA" id="ARBA00023015"/>
    </source>
</evidence>
<name>L0A600_DEIPD</name>
<dbReference type="SUPFAM" id="SSF141868">
    <property type="entry name" value="EAL domain-like"/>
    <property type="match status" value="1"/>
</dbReference>
<dbReference type="PROSITE" id="PS50887">
    <property type="entry name" value="GGDEF"/>
    <property type="match status" value="1"/>
</dbReference>
<dbReference type="CDD" id="cd01949">
    <property type="entry name" value="GGDEF"/>
    <property type="match status" value="1"/>
</dbReference>
<evidence type="ECO:0000256" key="3">
    <source>
        <dbReference type="ARBA" id="ARBA00023163"/>
    </source>
</evidence>